<evidence type="ECO:0000259" key="3">
    <source>
        <dbReference type="Pfam" id="PF03807"/>
    </source>
</evidence>
<dbReference type="Proteomes" id="UP001153555">
    <property type="component" value="Unassembled WGS sequence"/>
</dbReference>
<evidence type="ECO:0000256" key="1">
    <source>
        <dbReference type="ARBA" id="ARBA00005525"/>
    </source>
</evidence>
<gene>
    <name evidence="4" type="ORF">SHERM_22769</name>
</gene>
<proteinExistence type="inferred from homology"/>
<sequence length="83" mass="8798">MTSIVPIPTDSYNLGFVGAGKLAESIARGIVKSGVLPSSNIRTAHLATSRRTAFESFGVKVLSHNVEVVQESDVVVFSVKPQV</sequence>
<dbReference type="OrthoDB" id="10263291at2759"/>
<accession>A0A9N7NAR7</accession>
<dbReference type="PANTHER" id="PTHR11645">
    <property type="entry name" value="PYRROLINE-5-CARBOXYLATE REDUCTASE"/>
    <property type="match status" value="1"/>
</dbReference>
<dbReference type="GO" id="GO:0055129">
    <property type="term" value="P:L-proline biosynthetic process"/>
    <property type="evidence" value="ECO:0007669"/>
    <property type="project" value="TreeGrafter"/>
</dbReference>
<dbReference type="InterPro" id="IPR036291">
    <property type="entry name" value="NAD(P)-bd_dom_sf"/>
</dbReference>
<evidence type="ECO:0000256" key="2">
    <source>
        <dbReference type="ARBA" id="ARBA00023002"/>
    </source>
</evidence>
<evidence type="ECO:0000313" key="4">
    <source>
        <dbReference type="EMBL" id="CAA0827074.1"/>
    </source>
</evidence>
<feature type="non-terminal residue" evidence="4">
    <location>
        <position position="1"/>
    </location>
</feature>
<organism evidence="4 5">
    <name type="scientific">Striga hermonthica</name>
    <name type="common">Purple witchweed</name>
    <name type="synonym">Buchnera hermonthica</name>
    <dbReference type="NCBI Taxonomy" id="68872"/>
    <lineage>
        <taxon>Eukaryota</taxon>
        <taxon>Viridiplantae</taxon>
        <taxon>Streptophyta</taxon>
        <taxon>Embryophyta</taxon>
        <taxon>Tracheophyta</taxon>
        <taxon>Spermatophyta</taxon>
        <taxon>Magnoliopsida</taxon>
        <taxon>eudicotyledons</taxon>
        <taxon>Gunneridae</taxon>
        <taxon>Pentapetalae</taxon>
        <taxon>asterids</taxon>
        <taxon>lamiids</taxon>
        <taxon>Lamiales</taxon>
        <taxon>Orobanchaceae</taxon>
        <taxon>Buchnereae</taxon>
        <taxon>Striga</taxon>
    </lineage>
</organism>
<evidence type="ECO:0000313" key="5">
    <source>
        <dbReference type="Proteomes" id="UP001153555"/>
    </source>
</evidence>
<reference evidence="4" key="1">
    <citation type="submission" date="2019-12" db="EMBL/GenBank/DDBJ databases">
        <authorList>
            <person name="Scholes J."/>
        </authorList>
    </citation>
    <scope>NUCLEOTIDE SEQUENCE</scope>
</reference>
<dbReference type="AlphaFoldDB" id="A0A9N7NAR7"/>
<dbReference type="SUPFAM" id="SSF51735">
    <property type="entry name" value="NAD(P)-binding Rossmann-fold domains"/>
    <property type="match status" value="1"/>
</dbReference>
<name>A0A9N7NAR7_STRHE</name>
<feature type="domain" description="Pyrroline-5-carboxylate reductase catalytic N-terminal" evidence="3">
    <location>
        <begin position="14"/>
        <end position="82"/>
    </location>
</feature>
<dbReference type="PANTHER" id="PTHR11645:SF0">
    <property type="entry name" value="PYRROLINE-5-CARBOXYLATE REDUCTASE 3"/>
    <property type="match status" value="1"/>
</dbReference>
<comment type="caution">
    <text evidence="4">The sequence shown here is derived from an EMBL/GenBank/DDBJ whole genome shotgun (WGS) entry which is preliminary data.</text>
</comment>
<protein>
    <submittedName>
        <fullName evidence="4">Pyrroline-5-carboxylate reductase</fullName>
    </submittedName>
</protein>
<keyword evidence="2" id="KW-0560">Oxidoreductase</keyword>
<keyword evidence="5" id="KW-1185">Reference proteome</keyword>
<dbReference type="Gene3D" id="3.40.50.720">
    <property type="entry name" value="NAD(P)-binding Rossmann-like Domain"/>
    <property type="match status" value="1"/>
</dbReference>
<dbReference type="Pfam" id="PF03807">
    <property type="entry name" value="F420_oxidored"/>
    <property type="match status" value="1"/>
</dbReference>
<dbReference type="EMBL" id="CACSLK010027728">
    <property type="protein sequence ID" value="CAA0827074.1"/>
    <property type="molecule type" value="Genomic_DNA"/>
</dbReference>
<dbReference type="InterPro" id="IPR028939">
    <property type="entry name" value="P5C_Rdtase_cat_N"/>
</dbReference>
<dbReference type="GO" id="GO:0004735">
    <property type="term" value="F:pyrroline-5-carboxylate reductase activity"/>
    <property type="evidence" value="ECO:0007669"/>
    <property type="project" value="TreeGrafter"/>
</dbReference>
<comment type="similarity">
    <text evidence="1">Belongs to the pyrroline-5-carboxylate reductase family.</text>
</comment>